<evidence type="ECO:0000256" key="10">
    <source>
        <dbReference type="SAM" id="SignalP"/>
    </source>
</evidence>
<dbReference type="InterPro" id="IPR001579">
    <property type="entry name" value="Glyco_hydro_18_chit_AS"/>
</dbReference>
<keyword evidence="13" id="KW-1185">Reference proteome</keyword>
<reference evidence="12" key="1">
    <citation type="submission" date="2021-03" db="EMBL/GenBank/DDBJ databases">
        <authorList>
            <person name="Tagirdzhanova G."/>
        </authorList>
    </citation>
    <scope>NUCLEOTIDE SEQUENCE</scope>
</reference>
<evidence type="ECO:0000256" key="4">
    <source>
        <dbReference type="ARBA" id="ARBA00023024"/>
    </source>
</evidence>
<dbReference type="GO" id="GO:0000272">
    <property type="term" value="P:polysaccharide catabolic process"/>
    <property type="evidence" value="ECO:0007669"/>
    <property type="project" value="UniProtKB-KW"/>
</dbReference>
<dbReference type="EMBL" id="CAJPDR010000337">
    <property type="protein sequence ID" value="CAF9932842.1"/>
    <property type="molecule type" value="Genomic_DNA"/>
</dbReference>
<dbReference type="Proteomes" id="UP000664203">
    <property type="component" value="Unassembled WGS sequence"/>
</dbReference>
<sequence>MFYSSTSVLALGAISLLASAGHAEALRQESQNHNSRRQAPAGFVEVPLAELQMLQSEYSTFHGWMTAYLSSANSTDLQTAQLSQDVQAYDMWINIFLSKYANSTSAPAATSIPATASATAAATPLPASATAAAPYAILMNSSTNGSFNAQASSNLAVYYGQSPATDDFTLEQICQDDNVDLVVLAFVTTFFGPAGQPIINFGPATGGTPTLGAQKINATGLLDCPFLARNITTCQSLGKKVMLSLGGATGVTNFTSDAQATGFANNLWNLFGGGMTSSDLRPFGNVTIDGFDVDNEDHSTTYYNTFVSALRSTFSGDKTKQYYISGAPQCPRPDASIPLAAMQTMDFVFVQFYNNAAAGCDIGQPGFIDSFKAWSDDLSGNSTIAGKGPKLYIGAPGCTACAGKGYLDPANMTSVIKSAMTAGVSNFGGVMLWDGSEAKNNTGAQGDYLQVVKSALT</sequence>
<dbReference type="EC" id="3.2.1.14" evidence="2"/>
<proteinExistence type="inferred from homology"/>
<evidence type="ECO:0000256" key="1">
    <source>
        <dbReference type="ARBA" id="ARBA00000822"/>
    </source>
</evidence>
<dbReference type="GO" id="GO:0005576">
    <property type="term" value="C:extracellular region"/>
    <property type="evidence" value="ECO:0007669"/>
    <property type="project" value="TreeGrafter"/>
</dbReference>
<evidence type="ECO:0000256" key="7">
    <source>
        <dbReference type="ARBA" id="ARBA00023326"/>
    </source>
</evidence>
<comment type="caution">
    <text evidence="12">The sequence shown here is derived from an EMBL/GenBank/DDBJ whole genome shotgun (WGS) entry which is preliminary data.</text>
</comment>
<evidence type="ECO:0000259" key="11">
    <source>
        <dbReference type="PROSITE" id="PS51910"/>
    </source>
</evidence>
<dbReference type="OrthoDB" id="6020543at2759"/>
<keyword evidence="6 8" id="KW-0326">Glycosidase</keyword>
<evidence type="ECO:0000313" key="12">
    <source>
        <dbReference type="EMBL" id="CAF9932842.1"/>
    </source>
</evidence>
<evidence type="ECO:0000256" key="3">
    <source>
        <dbReference type="ARBA" id="ARBA00022801"/>
    </source>
</evidence>
<keyword evidence="7" id="KW-0624">Polysaccharide degradation</keyword>
<protein>
    <recommendedName>
        <fullName evidence="2">chitinase</fullName>
        <ecNumber evidence="2">3.2.1.14</ecNumber>
    </recommendedName>
</protein>
<dbReference type="Pfam" id="PF00704">
    <property type="entry name" value="Glyco_hydro_18"/>
    <property type="match status" value="1"/>
</dbReference>
<dbReference type="PANTHER" id="PTHR45708">
    <property type="entry name" value="ENDOCHITINASE"/>
    <property type="match status" value="1"/>
</dbReference>
<evidence type="ECO:0000256" key="9">
    <source>
        <dbReference type="RuleBase" id="RU004453"/>
    </source>
</evidence>
<feature type="chain" id="PRO_5034179876" description="chitinase" evidence="10">
    <location>
        <begin position="26"/>
        <end position="457"/>
    </location>
</feature>
<comment type="catalytic activity">
    <reaction evidence="1">
        <text>Random endo-hydrolysis of N-acetyl-beta-D-glucosaminide (1-&gt;4)-beta-linkages in chitin and chitodextrins.</text>
        <dbReference type="EC" id="3.2.1.14"/>
    </reaction>
</comment>
<evidence type="ECO:0000256" key="6">
    <source>
        <dbReference type="ARBA" id="ARBA00023295"/>
    </source>
</evidence>
<dbReference type="PROSITE" id="PS01095">
    <property type="entry name" value="GH18_1"/>
    <property type="match status" value="1"/>
</dbReference>
<name>A0A8H3ILX2_9LECA</name>
<dbReference type="GO" id="GO:0008843">
    <property type="term" value="F:endochitinase activity"/>
    <property type="evidence" value="ECO:0007669"/>
    <property type="project" value="UniProtKB-EC"/>
</dbReference>
<dbReference type="InterPro" id="IPR001223">
    <property type="entry name" value="Glyco_hydro18_cat"/>
</dbReference>
<dbReference type="InterPro" id="IPR050542">
    <property type="entry name" value="Glycosyl_Hydrlase18_Chitinase"/>
</dbReference>
<evidence type="ECO:0000256" key="8">
    <source>
        <dbReference type="RuleBase" id="RU000489"/>
    </source>
</evidence>
<evidence type="ECO:0000313" key="13">
    <source>
        <dbReference type="Proteomes" id="UP000664203"/>
    </source>
</evidence>
<organism evidence="12 13">
    <name type="scientific">Alectoria fallacina</name>
    <dbReference type="NCBI Taxonomy" id="1903189"/>
    <lineage>
        <taxon>Eukaryota</taxon>
        <taxon>Fungi</taxon>
        <taxon>Dikarya</taxon>
        <taxon>Ascomycota</taxon>
        <taxon>Pezizomycotina</taxon>
        <taxon>Lecanoromycetes</taxon>
        <taxon>OSLEUM clade</taxon>
        <taxon>Lecanoromycetidae</taxon>
        <taxon>Lecanorales</taxon>
        <taxon>Lecanorineae</taxon>
        <taxon>Parmeliaceae</taxon>
        <taxon>Alectoria</taxon>
    </lineage>
</organism>
<dbReference type="PANTHER" id="PTHR45708:SF49">
    <property type="entry name" value="ENDOCHITINASE"/>
    <property type="match status" value="1"/>
</dbReference>
<gene>
    <name evidence="12" type="ORF">ALECFALPRED_005391</name>
</gene>
<keyword evidence="10" id="KW-0732">Signal</keyword>
<keyword evidence="4" id="KW-0146">Chitin degradation</keyword>
<evidence type="ECO:0000256" key="2">
    <source>
        <dbReference type="ARBA" id="ARBA00012729"/>
    </source>
</evidence>
<evidence type="ECO:0000256" key="5">
    <source>
        <dbReference type="ARBA" id="ARBA00023277"/>
    </source>
</evidence>
<dbReference type="InterPro" id="IPR017853">
    <property type="entry name" value="GH"/>
</dbReference>
<dbReference type="AlphaFoldDB" id="A0A8H3ILX2"/>
<keyword evidence="5" id="KW-0119">Carbohydrate metabolism</keyword>
<dbReference type="GO" id="GO:0006032">
    <property type="term" value="P:chitin catabolic process"/>
    <property type="evidence" value="ECO:0007669"/>
    <property type="project" value="UniProtKB-KW"/>
</dbReference>
<accession>A0A8H3ILX2</accession>
<dbReference type="SUPFAM" id="SSF51445">
    <property type="entry name" value="(Trans)glycosidases"/>
    <property type="match status" value="1"/>
</dbReference>
<feature type="signal peptide" evidence="10">
    <location>
        <begin position="1"/>
        <end position="25"/>
    </location>
</feature>
<dbReference type="PROSITE" id="PS51910">
    <property type="entry name" value="GH18_2"/>
    <property type="match status" value="1"/>
</dbReference>
<comment type="similarity">
    <text evidence="9">Belongs to the glycosyl hydrolase 18 family.</text>
</comment>
<keyword evidence="3 8" id="KW-0378">Hydrolase</keyword>
<dbReference type="Gene3D" id="3.20.20.80">
    <property type="entry name" value="Glycosidases"/>
    <property type="match status" value="1"/>
</dbReference>
<feature type="domain" description="GH18" evidence="11">
    <location>
        <begin position="153"/>
        <end position="457"/>
    </location>
</feature>